<evidence type="ECO:0000313" key="1">
    <source>
        <dbReference type="EMBL" id="UXC20036.1"/>
    </source>
</evidence>
<dbReference type="Proteomes" id="UP001058290">
    <property type="component" value="Chromosome"/>
</dbReference>
<evidence type="ECO:0000313" key="2">
    <source>
        <dbReference type="Proteomes" id="UP001058290"/>
    </source>
</evidence>
<dbReference type="RefSeq" id="WP_260719849.1">
    <property type="nucleotide sequence ID" value="NZ_CP104377.1"/>
</dbReference>
<accession>A0ABY6A1M9</accession>
<dbReference type="Gene3D" id="1.10.260.40">
    <property type="entry name" value="lambda repressor-like DNA-binding domains"/>
    <property type="match status" value="1"/>
</dbReference>
<sequence>MSQTVADASVAKATCETVANAIDFVFMKLSEYFLKPNALSVGELRARISAKSDAQVRQWRDGYQNRRPSPAYAVAIEQATGGQVTRKDLYPSEWGAIWPELIKSKKEAA</sequence>
<dbReference type="Pfam" id="PF15943">
    <property type="entry name" value="YdaS_toxin"/>
    <property type="match status" value="1"/>
</dbReference>
<organism evidence="1 2">
    <name type="scientific">Comamonas squillarum</name>
    <dbReference type="NCBI Taxonomy" id="2977320"/>
    <lineage>
        <taxon>Bacteria</taxon>
        <taxon>Pseudomonadati</taxon>
        <taxon>Pseudomonadota</taxon>
        <taxon>Betaproteobacteria</taxon>
        <taxon>Burkholderiales</taxon>
        <taxon>Comamonadaceae</taxon>
        <taxon>Comamonas</taxon>
    </lineage>
</organism>
<dbReference type="InterPro" id="IPR010982">
    <property type="entry name" value="Lambda_DNA-bd_dom_sf"/>
</dbReference>
<proteinExistence type="predicted"/>
<dbReference type="EMBL" id="CP104377">
    <property type="protein sequence ID" value="UXC20036.1"/>
    <property type="molecule type" value="Genomic_DNA"/>
</dbReference>
<dbReference type="InterPro" id="IPR031856">
    <property type="entry name" value="YdaS_toxin-like"/>
</dbReference>
<gene>
    <name evidence="1" type="ORF">N4T19_07990</name>
</gene>
<name>A0ABY6A1M9_9BURK</name>
<protein>
    <submittedName>
        <fullName evidence="1">Helix-turn-helix domain-containing protein</fullName>
    </submittedName>
</protein>
<reference evidence="1" key="1">
    <citation type="submission" date="2022-09" db="EMBL/GenBank/DDBJ databases">
        <title>Bacterial diversity in gut of crayfish and pufferfish.</title>
        <authorList>
            <person name="Huang Y."/>
        </authorList>
    </citation>
    <scope>NUCLEOTIDE SEQUENCE</scope>
    <source>
        <strain evidence="1">PR12</strain>
    </source>
</reference>
<keyword evidence="2" id="KW-1185">Reference proteome</keyword>